<dbReference type="PANTHER" id="PTHR13966">
    <property type="entry name" value="ENDONUCLEASE RELATED"/>
    <property type="match status" value="1"/>
</dbReference>
<dbReference type="InterPro" id="IPR040255">
    <property type="entry name" value="Non-specific_endonuclease"/>
</dbReference>
<keyword evidence="2" id="KW-0479">Metal-binding</keyword>
<dbReference type="OrthoDB" id="9811262at2"/>
<dbReference type="SUPFAM" id="SSF54060">
    <property type="entry name" value="His-Me finger endonucleases"/>
    <property type="match status" value="1"/>
</dbReference>
<reference evidence="6 7" key="1">
    <citation type="submission" date="2019-03" db="EMBL/GenBank/DDBJ databases">
        <title>The complete genome sequence of Swingsia_sp. F3b2 LMG30590(T).</title>
        <authorList>
            <person name="Chua K.-O."/>
            <person name="Chan K.-G."/>
            <person name="See-Too W.-S."/>
        </authorList>
    </citation>
    <scope>NUCLEOTIDE SEQUENCE [LARGE SCALE GENOMIC DNA]</scope>
    <source>
        <strain evidence="6 7">F3b2</strain>
    </source>
</reference>
<keyword evidence="7" id="KW-1185">Reference proteome</keyword>
<dbReference type="Gene3D" id="3.40.570.10">
    <property type="entry name" value="Extracellular Endonuclease, subunit A"/>
    <property type="match status" value="1"/>
</dbReference>
<feature type="transmembrane region" description="Helical" evidence="3">
    <location>
        <begin position="26"/>
        <end position="44"/>
    </location>
</feature>
<dbReference type="EMBL" id="CP038231">
    <property type="protein sequence ID" value="QDH13239.1"/>
    <property type="molecule type" value="Genomic_DNA"/>
</dbReference>
<dbReference type="InterPro" id="IPR001604">
    <property type="entry name" value="Endo_G_ENPP1-like_dom"/>
</dbReference>
<keyword evidence="3" id="KW-0472">Membrane</keyword>
<feature type="domain" description="ENPP1-3/EXOG-like endonuclease/phosphodiesterase" evidence="4">
    <location>
        <begin position="94"/>
        <end position="283"/>
    </location>
</feature>
<evidence type="ECO:0000259" key="5">
    <source>
        <dbReference type="SMART" id="SM00892"/>
    </source>
</evidence>
<accession>A0A4Y6U784</accession>
<proteinExistence type="predicted"/>
<dbReference type="InterPro" id="IPR044925">
    <property type="entry name" value="His-Me_finger_sf"/>
</dbReference>
<dbReference type="Pfam" id="PF01223">
    <property type="entry name" value="Endonuclease_NS"/>
    <property type="match status" value="1"/>
</dbReference>
<dbReference type="InterPro" id="IPR044929">
    <property type="entry name" value="DNA/RNA_non-sp_Endonuclease_sf"/>
</dbReference>
<feature type="domain" description="DNA/RNA non-specific endonuclease/pyrophosphatase/phosphodiesterase" evidence="5">
    <location>
        <begin position="93"/>
        <end position="283"/>
    </location>
</feature>
<dbReference type="GO" id="GO:0046872">
    <property type="term" value="F:metal ion binding"/>
    <property type="evidence" value="ECO:0007669"/>
    <property type="project" value="UniProtKB-KW"/>
</dbReference>
<name>A0A4Y6U784_9PROT</name>
<evidence type="ECO:0000313" key="6">
    <source>
        <dbReference type="EMBL" id="QDH13239.1"/>
    </source>
</evidence>
<evidence type="ECO:0000256" key="1">
    <source>
        <dbReference type="PIRSR" id="PIRSR640255-1"/>
    </source>
</evidence>
<feature type="binding site" evidence="2">
    <location>
        <position position="188"/>
    </location>
    <ligand>
        <name>Mg(2+)</name>
        <dbReference type="ChEBI" id="CHEBI:18420"/>
        <note>catalytic</note>
    </ligand>
</feature>
<dbReference type="GO" id="GO:0003676">
    <property type="term" value="F:nucleic acid binding"/>
    <property type="evidence" value="ECO:0007669"/>
    <property type="project" value="InterPro"/>
</dbReference>
<evidence type="ECO:0000256" key="2">
    <source>
        <dbReference type="PIRSR" id="PIRSR640255-2"/>
    </source>
</evidence>
<keyword evidence="3" id="KW-0812">Transmembrane</keyword>
<dbReference type="SMART" id="SM00892">
    <property type="entry name" value="Endonuclease_NS"/>
    <property type="match status" value="1"/>
</dbReference>
<feature type="active site" description="Proton acceptor" evidence="1">
    <location>
        <position position="158"/>
    </location>
</feature>
<keyword evidence="6" id="KW-0378">Hydrolase</keyword>
<dbReference type="GO" id="GO:0016787">
    <property type="term" value="F:hydrolase activity"/>
    <property type="evidence" value="ECO:0007669"/>
    <property type="project" value="InterPro"/>
</dbReference>
<dbReference type="InterPro" id="IPR020821">
    <property type="entry name" value="ENPP1-3/EXOG-like_nuc-like"/>
</dbReference>
<keyword evidence="3" id="KW-1133">Transmembrane helix</keyword>
<evidence type="ECO:0000313" key="7">
    <source>
        <dbReference type="Proteomes" id="UP000318709"/>
    </source>
</evidence>
<protein>
    <submittedName>
        <fullName evidence="6">DNA/RNA non-specific endonuclease</fullName>
    </submittedName>
</protein>
<dbReference type="PANTHER" id="PTHR13966:SF5">
    <property type="entry name" value="ENDONUCLEASE G, MITOCHONDRIAL"/>
    <property type="match status" value="1"/>
</dbReference>
<dbReference type="KEGG" id="swf:E3E12_02390"/>
<evidence type="ECO:0000256" key="3">
    <source>
        <dbReference type="SAM" id="Phobius"/>
    </source>
</evidence>
<gene>
    <name evidence="6" type="ORF">E3E12_02390</name>
</gene>
<keyword evidence="6" id="KW-0255">Endonuclease</keyword>
<dbReference type="SMART" id="SM00477">
    <property type="entry name" value="NUC"/>
    <property type="match status" value="1"/>
</dbReference>
<dbReference type="Proteomes" id="UP000318709">
    <property type="component" value="Chromosome"/>
</dbReference>
<sequence length="284" mass="31627">MNPFVRAFMRRCGAPLLNRALQRWPALGPVMLIGLVLFVLWMTFRATPHHRHAHHHSVISSQGMTMQGPVGNPKECAQLFEGGKAPTAGEVLCNRDYAVGYDSSRKEPLWSAERLNRAQVKAAEALHGRASFHEDNRLPSAQRVGADDYRRSGWSAGHLTPSSDMPDPESRWESFAYSNIVPQDGTMNSGPWLQLEEQTRHLAQKDGVVYVITGPAWHKRVGVIGQDQLEVPSSFWKVVYAPSTGQAMGAVCHNEHTFQCRRVSVQAIEQVVGFRLFPALPSQP</sequence>
<dbReference type="AlphaFoldDB" id="A0A4Y6U784"/>
<organism evidence="6 7">
    <name type="scientific">Formicincola oecophyllae</name>
    <dbReference type="NCBI Taxonomy" id="2558361"/>
    <lineage>
        <taxon>Bacteria</taxon>
        <taxon>Pseudomonadati</taxon>
        <taxon>Pseudomonadota</taxon>
        <taxon>Alphaproteobacteria</taxon>
        <taxon>Acetobacterales</taxon>
        <taxon>Acetobacteraceae</taxon>
        <taxon>Formicincola</taxon>
    </lineage>
</organism>
<evidence type="ECO:0000259" key="4">
    <source>
        <dbReference type="SMART" id="SM00477"/>
    </source>
</evidence>
<keyword evidence="6" id="KW-0540">Nuclease</keyword>
<dbReference type="GO" id="GO:0004519">
    <property type="term" value="F:endonuclease activity"/>
    <property type="evidence" value="ECO:0007669"/>
    <property type="project" value="UniProtKB-KW"/>
</dbReference>